<organism evidence="4 5">
    <name type="scientific">Caballeronia sordidicola</name>
    <name type="common">Burkholderia sordidicola</name>
    <dbReference type="NCBI Taxonomy" id="196367"/>
    <lineage>
        <taxon>Bacteria</taxon>
        <taxon>Pseudomonadati</taxon>
        <taxon>Pseudomonadota</taxon>
        <taxon>Betaproteobacteria</taxon>
        <taxon>Burkholderiales</taxon>
        <taxon>Burkholderiaceae</taxon>
        <taxon>Caballeronia</taxon>
    </lineage>
</organism>
<evidence type="ECO:0000256" key="2">
    <source>
        <dbReference type="PROSITE-ProRule" id="PRU00169"/>
    </source>
</evidence>
<comment type="caution">
    <text evidence="4">The sequence shown here is derived from an EMBL/GenBank/DDBJ whole genome shotgun (WGS) entry which is preliminary data.</text>
</comment>
<name>A0A242MR13_CABSO</name>
<dbReference type="Pfam" id="PF00072">
    <property type="entry name" value="Response_reg"/>
    <property type="match status" value="1"/>
</dbReference>
<dbReference type="GO" id="GO:0000160">
    <property type="term" value="P:phosphorelay signal transduction system"/>
    <property type="evidence" value="ECO:0007669"/>
    <property type="project" value="InterPro"/>
</dbReference>
<dbReference type="PANTHER" id="PTHR44591">
    <property type="entry name" value="STRESS RESPONSE REGULATOR PROTEIN 1"/>
    <property type="match status" value="1"/>
</dbReference>
<dbReference type="SMART" id="SM00448">
    <property type="entry name" value="REC"/>
    <property type="match status" value="1"/>
</dbReference>
<dbReference type="SUPFAM" id="SSF52172">
    <property type="entry name" value="CheY-like"/>
    <property type="match status" value="1"/>
</dbReference>
<gene>
    <name evidence="4" type="ORF">PAMC26577_17675</name>
</gene>
<accession>A0A242MR13</accession>
<feature type="modified residue" description="4-aspartylphosphate" evidence="2">
    <location>
        <position position="34"/>
    </location>
</feature>
<dbReference type="PROSITE" id="PS50110">
    <property type="entry name" value="RESPONSE_REGULATORY"/>
    <property type="match status" value="1"/>
</dbReference>
<reference evidence="4 5" key="1">
    <citation type="submission" date="2017-03" db="EMBL/GenBank/DDBJ databases">
        <title>Genome analysis of strain PAMC 26577.</title>
        <authorList>
            <person name="Oh H.-M."/>
            <person name="Yang J.-A."/>
        </authorList>
    </citation>
    <scope>NUCLEOTIDE SEQUENCE [LARGE SCALE GENOMIC DNA]</scope>
    <source>
        <strain evidence="4 5">PAMC 26577</strain>
    </source>
</reference>
<dbReference type="Gene3D" id="3.40.50.2300">
    <property type="match status" value="1"/>
</dbReference>
<protein>
    <submittedName>
        <fullName evidence="4">Two-component hybrid sensor and regulator</fullName>
    </submittedName>
</protein>
<keyword evidence="1 2" id="KW-0597">Phosphoprotein</keyword>
<feature type="domain" description="Response regulatory" evidence="3">
    <location>
        <begin position="1"/>
        <end position="101"/>
    </location>
</feature>
<dbReference type="Proteomes" id="UP000195221">
    <property type="component" value="Unassembled WGS sequence"/>
</dbReference>
<dbReference type="InterPro" id="IPR050595">
    <property type="entry name" value="Bact_response_regulator"/>
</dbReference>
<dbReference type="InterPro" id="IPR001789">
    <property type="entry name" value="Sig_transdc_resp-reg_receiver"/>
</dbReference>
<evidence type="ECO:0000313" key="4">
    <source>
        <dbReference type="EMBL" id="OTP73769.1"/>
    </source>
</evidence>
<evidence type="ECO:0000313" key="5">
    <source>
        <dbReference type="Proteomes" id="UP000195221"/>
    </source>
</evidence>
<dbReference type="PANTHER" id="PTHR44591:SF3">
    <property type="entry name" value="RESPONSE REGULATORY DOMAIN-CONTAINING PROTEIN"/>
    <property type="match status" value="1"/>
</dbReference>
<evidence type="ECO:0000259" key="3">
    <source>
        <dbReference type="PROSITE" id="PS50110"/>
    </source>
</evidence>
<proteinExistence type="predicted"/>
<sequence>MYLHLEALDIRTAYGGKQAVEVARTWTPHLIVMDISMPGCTGFEAALVIRRDTKTSHIAIIAFTALDETEVRRHLMDHEFDAYCQKGQPPSELVALLKQLTVDPT</sequence>
<evidence type="ECO:0000256" key="1">
    <source>
        <dbReference type="ARBA" id="ARBA00022553"/>
    </source>
</evidence>
<dbReference type="AlphaFoldDB" id="A0A242MR13"/>
<dbReference type="EMBL" id="NBTZ01000075">
    <property type="protein sequence ID" value="OTP73769.1"/>
    <property type="molecule type" value="Genomic_DNA"/>
</dbReference>
<dbReference type="InterPro" id="IPR011006">
    <property type="entry name" value="CheY-like_superfamily"/>
</dbReference>